<accession>A0A4Y2AX55</accession>
<dbReference type="Proteomes" id="UP000499080">
    <property type="component" value="Unassembled WGS sequence"/>
</dbReference>
<protein>
    <submittedName>
        <fullName evidence="1">Uncharacterized protein</fullName>
    </submittedName>
</protein>
<evidence type="ECO:0000313" key="2">
    <source>
        <dbReference type="Proteomes" id="UP000499080"/>
    </source>
</evidence>
<dbReference type="AlphaFoldDB" id="A0A4Y2AX55"/>
<keyword evidence="2" id="KW-1185">Reference proteome</keyword>
<proteinExistence type="predicted"/>
<reference evidence="1 2" key="1">
    <citation type="journal article" date="2019" name="Sci. Rep.">
        <title>Orb-weaving spider Araneus ventricosus genome elucidates the spidroin gene catalogue.</title>
        <authorList>
            <person name="Kono N."/>
            <person name="Nakamura H."/>
            <person name="Ohtoshi R."/>
            <person name="Moran D.A.P."/>
            <person name="Shinohara A."/>
            <person name="Yoshida Y."/>
            <person name="Fujiwara M."/>
            <person name="Mori M."/>
            <person name="Tomita M."/>
            <person name="Arakawa K."/>
        </authorList>
    </citation>
    <scope>NUCLEOTIDE SEQUENCE [LARGE SCALE GENOMIC DNA]</scope>
</reference>
<evidence type="ECO:0000313" key="1">
    <source>
        <dbReference type="EMBL" id="GBL84117.1"/>
    </source>
</evidence>
<organism evidence="1 2">
    <name type="scientific">Araneus ventricosus</name>
    <name type="common">Orbweaver spider</name>
    <name type="synonym">Epeira ventricosa</name>
    <dbReference type="NCBI Taxonomy" id="182803"/>
    <lineage>
        <taxon>Eukaryota</taxon>
        <taxon>Metazoa</taxon>
        <taxon>Ecdysozoa</taxon>
        <taxon>Arthropoda</taxon>
        <taxon>Chelicerata</taxon>
        <taxon>Arachnida</taxon>
        <taxon>Araneae</taxon>
        <taxon>Araneomorphae</taxon>
        <taxon>Entelegynae</taxon>
        <taxon>Araneoidea</taxon>
        <taxon>Araneidae</taxon>
        <taxon>Araneus</taxon>
    </lineage>
</organism>
<dbReference type="EMBL" id="BGPR01000036">
    <property type="protein sequence ID" value="GBL84117.1"/>
    <property type="molecule type" value="Genomic_DNA"/>
</dbReference>
<comment type="caution">
    <text evidence="1">The sequence shown here is derived from an EMBL/GenBank/DDBJ whole genome shotgun (WGS) entry which is preliminary data.</text>
</comment>
<gene>
    <name evidence="1" type="ORF">AVEN_118537_1</name>
</gene>
<sequence length="122" mass="14435">MDNDALFNEYSQKHETEGKKKIAHVKISNTSRQQITYNSRNSTINSAQCLTADQIALGTELERDCFPRLQLGIYRLSDRSWRHMENSRRNSITPFLLELERQFLHFLELLFCRQNGRPGQRY</sequence>
<name>A0A4Y2AX55_ARAVE</name>